<name>A0A4Z2HCV3_9TELE</name>
<comment type="caution">
    <text evidence="2">The sequence shown here is derived from an EMBL/GenBank/DDBJ whole genome shotgun (WGS) entry which is preliminary data.</text>
</comment>
<evidence type="ECO:0000313" key="2">
    <source>
        <dbReference type="EMBL" id="TNN62853.1"/>
    </source>
</evidence>
<accession>A0A4Z2HCV3</accession>
<dbReference type="EMBL" id="SRLO01000285">
    <property type="protein sequence ID" value="TNN62853.1"/>
    <property type="molecule type" value="Genomic_DNA"/>
</dbReference>
<keyword evidence="3" id="KW-1185">Reference proteome</keyword>
<evidence type="ECO:0000256" key="1">
    <source>
        <dbReference type="SAM" id="MobiDB-lite"/>
    </source>
</evidence>
<feature type="region of interest" description="Disordered" evidence="1">
    <location>
        <begin position="23"/>
        <end position="62"/>
    </location>
</feature>
<protein>
    <submittedName>
        <fullName evidence="2">Uncharacterized protein</fullName>
    </submittedName>
</protein>
<proteinExistence type="predicted"/>
<dbReference type="Proteomes" id="UP000314294">
    <property type="component" value="Unassembled WGS sequence"/>
</dbReference>
<dbReference type="AlphaFoldDB" id="A0A4Z2HCV3"/>
<reference evidence="2 3" key="1">
    <citation type="submission" date="2019-03" db="EMBL/GenBank/DDBJ databases">
        <title>First draft genome of Liparis tanakae, snailfish: a comprehensive survey of snailfish specific genes.</title>
        <authorList>
            <person name="Kim W."/>
            <person name="Song I."/>
            <person name="Jeong J.-H."/>
            <person name="Kim D."/>
            <person name="Kim S."/>
            <person name="Ryu S."/>
            <person name="Song J.Y."/>
            <person name="Lee S.K."/>
        </authorList>
    </citation>
    <scope>NUCLEOTIDE SEQUENCE [LARGE SCALE GENOMIC DNA]</scope>
    <source>
        <tissue evidence="2">Muscle</tissue>
    </source>
</reference>
<organism evidence="2 3">
    <name type="scientific">Liparis tanakae</name>
    <name type="common">Tanaka's snailfish</name>
    <dbReference type="NCBI Taxonomy" id="230148"/>
    <lineage>
        <taxon>Eukaryota</taxon>
        <taxon>Metazoa</taxon>
        <taxon>Chordata</taxon>
        <taxon>Craniata</taxon>
        <taxon>Vertebrata</taxon>
        <taxon>Euteleostomi</taxon>
        <taxon>Actinopterygii</taxon>
        <taxon>Neopterygii</taxon>
        <taxon>Teleostei</taxon>
        <taxon>Neoteleostei</taxon>
        <taxon>Acanthomorphata</taxon>
        <taxon>Eupercaria</taxon>
        <taxon>Perciformes</taxon>
        <taxon>Cottioidei</taxon>
        <taxon>Cottales</taxon>
        <taxon>Liparidae</taxon>
        <taxon>Liparis</taxon>
    </lineage>
</organism>
<sequence>MDGFQSLLQELSAGCQSSIVAQTKAEGPVERPAMTSPVWPSGASGCGAEPELHSLPIQRGSW</sequence>
<gene>
    <name evidence="2" type="ORF">EYF80_026928</name>
</gene>
<evidence type="ECO:0000313" key="3">
    <source>
        <dbReference type="Proteomes" id="UP000314294"/>
    </source>
</evidence>